<dbReference type="InterPro" id="IPR003593">
    <property type="entry name" value="AAA+_ATPase"/>
</dbReference>
<dbReference type="EMBL" id="JACHGT010000002">
    <property type="protein sequence ID" value="MBB6032915.1"/>
    <property type="molecule type" value="Genomic_DNA"/>
</dbReference>
<sequence>MRAALVALRLAWRGHKGALLAISVLTVAGGMLPVAGAWASKLLFDELSRGQQADGERALLVAVASAVAVALGGAVGYALGHLMTVAQAAIGLVAGDDLYRRVNSFVGIAPFENPSFRDRLELAQQAAEQAPFALLTFAMATAHGFVSVVGFAGVLFAVEPTVGWLLLAAALPELVIQVGLARQRARATEEATSIFRTRYMFQVLLTDVRAARELRLFGLGDLFRGRMLSALRRANGIELRAGRRTATAQSGLSVASALVLLAGTVVAVRGVLRGELTLGDVVLYLGAMASLQSGLSGIMSQLGDVGTGMRLFGNYVSLVHPREPSPGEQADGARPVEPLHTGLTFEDVWFRYTPDGPWILRGVSFTVAAGSSMGLVGVNGAGKSTLVKLACRFYDPERGRVLWDGVDLRELDVAALRRRMGAVFQDFMAYDLIASENIGLGDLRYLDDLPRIRTAAGLARIDEALERLPKAYRTMLSRSFQDDEADDGAALSGGQWQRVALARSLLREDADLLILDEPTASLDAEAAQQVSEVLRHLRRGRASLMVSHRLSALRRCDEIVVLDGGVVIENGDHDALMTLGGEYARLFELQAADYQDARVGS</sequence>
<evidence type="ECO:0000259" key="9">
    <source>
        <dbReference type="PROSITE" id="PS50929"/>
    </source>
</evidence>
<evidence type="ECO:0000313" key="11">
    <source>
        <dbReference type="Proteomes" id="UP000548476"/>
    </source>
</evidence>
<organism evidence="10 11">
    <name type="scientific">Phytomonospora endophytica</name>
    <dbReference type="NCBI Taxonomy" id="714109"/>
    <lineage>
        <taxon>Bacteria</taxon>
        <taxon>Bacillati</taxon>
        <taxon>Actinomycetota</taxon>
        <taxon>Actinomycetes</taxon>
        <taxon>Micromonosporales</taxon>
        <taxon>Micromonosporaceae</taxon>
        <taxon>Phytomonospora</taxon>
    </lineage>
</organism>
<evidence type="ECO:0000256" key="2">
    <source>
        <dbReference type="ARBA" id="ARBA00022692"/>
    </source>
</evidence>
<accession>A0A841FC08</accession>
<evidence type="ECO:0000256" key="5">
    <source>
        <dbReference type="ARBA" id="ARBA00022989"/>
    </source>
</evidence>
<keyword evidence="4 10" id="KW-0067">ATP-binding</keyword>
<feature type="domain" description="ABC transporter" evidence="8">
    <location>
        <begin position="343"/>
        <end position="589"/>
    </location>
</feature>
<dbReference type="Pfam" id="PF00664">
    <property type="entry name" value="ABC_membrane"/>
    <property type="match status" value="1"/>
</dbReference>
<keyword evidence="11" id="KW-1185">Reference proteome</keyword>
<feature type="transmembrane region" description="Helical" evidence="7">
    <location>
        <begin position="250"/>
        <end position="269"/>
    </location>
</feature>
<dbReference type="GO" id="GO:0034040">
    <property type="term" value="F:ATPase-coupled lipid transmembrane transporter activity"/>
    <property type="evidence" value="ECO:0007669"/>
    <property type="project" value="TreeGrafter"/>
</dbReference>
<dbReference type="Gene3D" id="1.20.1560.10">
    <property type="entry name" value="ABC transporter type 1, transmembrane domain"/>
    <property type="match status" value="1"/>
</dbReference>
<feature type="transmembrane region" description="Helical" evidence="7">
    <location>
        <begin position="132"/>
        <end position="156"/>
    </location>
</feature>
<dbReference type="InterPro" id="IPR027417">
    <property type="entry name" value="P-loop_NTPase"/>
</dbReference>
<dbReference type="InterPro" id="IPR011527">
    <property type="entry name" value="ABC1_TM_dom"/>
</dbReference>
<feature type="transmembrane region" description="Helical" evidence="7">
    <location>
        <begin position="162"/>
        <end position="181"/>
    </location>
</feature>
<comment type="caution">
    <text evidence="10">The sequence shown here is derived from an EMBL/GenBank/DDBJ whole genome shotgun (WGS) entry which is preliminary data.</text>
</comment>
<dbReference type="Pfam" id="PF00005">
    <property type="entry name" value="ABC_tran"/>
    <property type="match status" value="1"/>
</dbReference>
<dbReference type="PANTHER" id="PTHR24221:SF646">
    <property type="entry name" value="HAEMOLYSIN SECRETION ATP-BINDING PROTEIN"/>
    <property type="match status" value="1"/>
</dbReference>
<dbReference type="AlphaFoldDB" id="A0A841FC08"/>
<evidence type="ECO:0000313" key="10">
    <source>
        <dbReference type="EMBL" id="MBB6032915.1"/>
    </source>
</evidence>
<reference evidence="10 11" key="1">
    <citation type="submission" date="2020-08" db="EMBL/GenBank/DDBJ databases">
        <title>Genomic Encyclopedia of Type Strains, Phase IV (KMG-IV): sequencing the most valuable type-strain genomes for metagenomic binning, comparative biology and taxonomic classification.</title>
        <authorList>
            <person name="Goeker M."/>
        </authorList>
    </citation>
    <scope>NUCLEOTIDE SEQUENCE [LARGE SCALE GENOMIC DNA]</scope>
    <source>
        <strain evidence="10 11">YIM 65646</strain>
    </source>
</reference>
<dbReference type="PROSITE" id="PS50893">
    <property type="entry name" value="ABC_TRANSPORTER_2"/>
    <property type="match status" value="1"/>
</dbReference>
<dbReference type="GO" id="GO:0140359">
    <property type="term" value="F:ABC-type transporter activity"/>
    <property type="evidence" value="ECO:0007669"/>
    <property type="project" value="InterPro"/>
</dbReference>
<evidence type="ECO:0000256" key="7">
    <source>
        <dbReference type="SAM" id="Phobius"/>
    </source>
</evidence>
<dbReference type="InterPro" id="IPR036640">
    <property type="entry name" value="ABC1_TM_sf"/>
</dbReference>
<dbReference type="GO" id="GO:0005524">
    <property type="term" value="F:ATP binding"/>
    <property type="evidence" value="ECO:0007669"/>
    <property type="project" value="UniProtKB-KW"/>
</dbReference>
<dbReference type="InterPro" id="IPR039421">
    <property type="entry name" value="Type_1_exporter"/>
</dbReference>
<keyword evidence="3" id="KW-0547">Nucleotide-binding</keyword>
<dbReference type="SMART" id="SM00382">
    <property type="entry name" value="AAA"/>
    <property type="match status" value="1"/>
</dbReference>
<comment type="subcellular location">
    <subcellularLocation>
        <location evidence="1">Cell membrane</location>
        <topology evidence="1">Multi-pass membrane protein</topology>
    </subcellularLocation>
</comment>
<dbReference type="PROSITE" id="PS00211">
    <property type="entry name" value="ABC_TRANSPORTER_1"/>
    <property type="match status" value="1"/>
</dbReference>
<dbReference type="PROSITE" id="PS50929">
    <property type="entry name" value="ABC_TM1F"/>
    <property type="match status" value="1"/>
</dbReference>
<dbReference type="PANTHER" id="PTHR24221">
    <property type="entry name" value="ATP-BINDING CASSETTE SUB-FAMILY B"/>
    <property type="match status" value="1"/>
</dbReference>
<dbReference type="GO" id="GO:0005886">
    <property type="term" value="C:plasma membrane"/>
    <property type="evidence" value="ECO:0007669"/>
    <property type="project" value="UniProtKB-SubCell"/>
</dbReference>
<gene>
    <name evidence="10" type="ORF">HNR73_000762</name>
</gene>
<dbReference type="InterPro" id="IPR003439">
    <property type="entry name" value="ABC_transporter-like_ATP-bd"/>
</dbReference>
<proteinExistence type="predicted"/>
<dbReference type="SUPFAM" id="SSF90123">
    <property type="entry name" value="ABC transporter transmembrane region"/>
    <property type="match status" value="1"/>
</dbReference>
<evidence type="ECO:0000256" key="1">
    <source>
        <dbReference type="ARBA" id="ARBA00004651"/>
    </source>
</evidence>
<evidence type="ECO:0000259" key="8">
    <source>
        <dbReference type="PROSITE" id="PS50893"/>
    </source>
</evidence>
<protein>
    <submittedName>
        <fullName evidence="10">ATP-binding cassette subfamily B protein</fullName>
    </submittedName>
</protein>
<dbReference type="InterPro" id="IPR017871">
    <property type="entry name" value="ABC_transporter-like_CS"/>
</dbReference>
<feature type="transmembrane region" description="Helical" evidence="7">
    <location>
        <begin position="58"/>
        <end position="79"/>
    </location>
</feature>
<dbReference type="RefSeq" id="WP_184785844.1">
    <property type="nucleotide sequence ID" value="NZ_BONT01000020.1"/>
</dbReference>
<keyword evidence="2 7" id="KW-0812">Transmembrane</keyword>
<keyword evidence="5 7" id="KW-1133">Transmembrane helix</keyword>
<evidence type="ECO:0000256" key="4">
    <source>
        <dbReference type="ARBA" id="ARBA00022840"/>
    </source>
</evidence>
<dbReference type="Gene3D" id="3.40.50.300">
    <property type="entry name" value="P-loop containing nucleotide triphosphate hydrolases"/>
    <property type="match status" value="1"/>
</dbReference>
<name>A0A841FC08_9ACTN</name>
<dbReference type="SUPFAM" id="SSF52540">
    <property type="entry name" value="P-loop containing nucleoside triphosphate hydrolases"/>
    <property type="match status" value="1"/>
</dbReference>
<evidence type="ECO:0000256" key="3">
    <source>
        <dbReference type="ARBA" id="ARBA00022741"/>
    </source>
</evidence>
<dbReference type="Proteomes" id="UP000548476">
    <property type="component" value="Unassembled WGS sequence"/>
</dbReference>
<keyword evidence="6 7" id="KW-0472">Membrane</keyword>
<evidence type="ECO:0000256" key="6">
    <source>
        <dbReference type="ARBA" id="ARBA00023136"/>
    </source>
</evidence>
<feature type="domain" description="ABC transmembrane type-1" evidence="9">
    <location>
        <begin position="20"/>
        <end position="307"/>
    </location>
</feature>
<dbReference type="GO" id="GO:0016887">
    <property type="term" value="F:ATP hydrolysis activity"/>
    <property type="evidence" value="ECO:0007669"/>
    <property type="project" value="InterPro"/>
</dbReference>